<feature type="domain" description="SCP" evidence="2">
    <location>
        <begin position="136"/>
        <end position="250"/>
    </location>
</feature>
<dbReference type="Pfam" id="PF00188">
    <property type="entry name" value="CAP"/>
    <property type="match status" value="1"/>
</dbReference>
<dbReference type="SUPFAM" id="SSF55797">
    <property type="entry name" value="PR-1-like"/>
    <property type="match status" value="1"/>
</dbReference>
<evidence type="ECO:0000256" key="1">
    <source>
        <dbReference type="SAM" id="MobiDB-lite"/>
    </source>
</evidence>
<dbReference type="AlphaFoldDB" id="A0A561EVT3"/>
<evidence type="ECO:0000313" key="4">
    <source>
        <dbReference type="Proteomes" id="UP000318416"/>
    </source>
</evidence>
<dbReference type="Gene3D" id="3.40.33.10">
    <property type="entry name" value="CAP"/>
    <property type="match status" value="1"/>
</dbReference>
<dbReference type="InterPro" id="IPR035940">
    <property type="entry name" value="CAP_sf"/>
</dbReference>
<dbReference type="InterPro" id="IPR014044">
    <property type="entry name" value="CAP_dom"/>
</dbReference>
<sequence length="252" mass="25978">MGRHAARQRAGSVRRRTGGALALCCTALAAGAGGVVLKALPLSPTSSQPTVIADGPLPQLSPATAADTTSAPQPVRRETSSPAASPTPVRTAPSPVAADRGETRSPLATATPSAVASTVATVRPAVRKATQAAAVLALVNQERAKAGCAPLAADPRLDTLATAFSDDMAARDFFSHTDPDGRTPWDRAKTASIGYLGGENIARGQRTPEEVMAAWMNSPGHRANILNCHYTKLGVGVHEGTGGPWWTQDFGF</sequence>
<reference evidence="3 4" key="1">
    <citation type="submission" date="2019-06" db="EMBL/GenBank/DDBJ databases">
        <title>Sequencing the genomes of 1000 actinobacteria strains.</title>
        <authorList>
            <person name="Klenk H.-P."/>
        </authorList>
    </citation>
    <scope>NUCLEOTIDE SEQUENCE [LARGE SCALE GENOMIC DNA]</scope>
    <source>
        <strain evidence="3 4">DSM 41649</strain>
    </source>
</reference>
<dbReference type="PANTHER" id="PTHR31157">
    <property type="entry name" value="SCP DOMAIN-CONTAINING PROTEIN"/>
    <property type="match status" value="1"/>
</dbReference>
<organism evidence="3 4">
    <name type="scientific">Kitasatospora atroaurantiaca</name>
    <dbReference type="NCBI Taxonomy" id="285545"/>
    <lineage>
        <taxon>Bacteria</taxon>
        <taxon>Bacillati</taxon>
        <taxon>Actinomycetota</taxon>
        <taxon>Actinomycetes</taxon>
        <taxon>Kitasatosporales</taxon>
        <taxon>Streptomycetaceae</taxon>
        <taxon>Kitasatospora</taxon>
    </lineage>
</organism>
<feature type="region of interest" description="Disordered" evidence="1">
    <location>
        <begin position="50"/>
        <end position="111"/>
    </location>
</feature>
<protein>
    <submittedName>
        <fullName evidence="3">Uncharacterized protein YkwD</fullName>
    </submittedName>
</protein>
<evidence type="ECO:0000259" key="2">
    <source>
        <dbReference type="Pfam" id="PF00188"/>
    </source>
</evidence>
<proteinExistence type="predicted"/>
<feature type="compositionally biased region" description="Low complexity" evidence="1">
    <location>
        <begin position="61"/>
        <end position="72"/>
    </location>
</feature>
<keyword evidence="4" id="KW-1185">Reference proteome</keyword>
<dbReference type="PANTHER" id="PTHR31157:SF1">
    <property type="entry name" value="SCP DOMAIN-CONTAINING PROTEIN"/>
    <property type="match status" value="1"/>
</dbReference>
<accession>A0A561EVT3</accession>
<comment type="caution">
    <text evidence="3">The sequence shown here is derived from an EMBL/GenBank/DDBJ whole genome shotgun (WGS) entry which is preliminary data.</text>
</comment>
<evidence type="ECO:0000313" key="3">
    <source>
        <dbReference type="EMBL" id="TWE19716.1"/>
    </source>
</evidence>
<dbReference type="EMBL" id="VIVR01000001">
    <property type="protein sequence ID" value="TWE19716.1"/>
    <property type="molecule type" value="Genomic_DNA"/>
</dbReference>
<dbReference type="Proteomes" id="UP000318416">
    <property type="component" value="Unassembled WGS sequence"/>
</dbReference>
<dbReference type="OrthoDB" id="8611574at2"/>
<dbReference type="CDD" id="cd05379">
    <property type="entry name" value="CAP_bacterial"/>
    <property type="match status" value="1"/>
</dbReference>
<name>A0A561EVT3_9ACTN</name>
<dbReference type="RefSeq" id="WP_145793650.1">
    <property type="nucleotide sequence ID" value="NZ_BAAABR010000049.1"/>
</dbReference>
<gene>
    <name evidence="3" type="ORF">FB465_4844</name>
</gene>